<evidence type="ECO:0000256" key="2">
    <source>
        <dbReference type="ARBA" id="ARBA00022448"/>
    </source>
</evidence>
<evidence type="ECO:0000256" key="3">
    <source>
        <dbReference type="ARBA" id="ARBA00022475"/>
    </source>
</evidence>
<feature type="transmembrane region" description="Helical" evidence="9">
    <location>
        <begin position="6"/>
        <end position="24"/>
    </location>
</feature>
<evidence type="ECO:0000256" key="6">
    <source>
        <dbReference type="ARBA" id="ARBA00022989"/>
    </source>
</evidence>
<comment type="subcellular location">
    <subcellularLocation>
        <location evidence="1">Cell inner membrane</location>
        <topology evidence="1">Multi-pass membrane protein</topology>
    </subcellularLocation>
</comment>
<feature type="transmembrane region" description="Helical" evidence="9">
    <location>
        <begin position="329"/>
        <end position="350"/>
    </location>
</feature>
<keyword evidence="11" id="KW-1185">Reference proteome</keyword>
<feature type="transmembrane region" description="Helical" evidence="9">
    <location>
        <begin position="173"/>
        <end position="191"/>
    </location>
</feature>
<dbReference type="Pfam" id="PF04143">
    <property type="entry name" value="Sulf_transp"/>
    <property type="match status" value="1"/>
</dbReference>
<evidence type="ECO:0000313" key="11">
    <source>
        <dbReference type="Proteomes" id="UP001254257"/>
    </source>
</evidence>
<feature type="transmembrane region" description="Helical" evidence="9">
    <location>
        <begin position="203"/>
        <end position="223"/>
    </location>
</feature>
<evidence type="ECO:0000256" key="8">
    <source>
        <dbReference type="ARBA" id="ARBA00035655"/>
    </source>
</evidence>
<proteinExistence type="inferred from homology"/>
<keyword evidence="7 9" id="KW-0472">Membrane</keyword>
<accession>A0ABU3S4G2</accession>
<dbReference type="PANTHER" id="PTHR30574">
    <property type="entry name" value="INNER MEMBRANE PROTEIN YEDE"/>
    <property type="match status" value="1"/>
</dbReference>
<reference evidence="10 11" key="1">
    <citation type="submission" date="2023-09" db="EMBL/GenBank/DDBJ databases">
        <title>Whole genome shotgun sequencing (WGS) of Bosea sp. ZW T0_25, isolated from stored onions (Allium cepa).</title>
        <authorList>
            <person name="Stoll D.A."/>
            <person name="Huch M."/>
        </authorList>
    </citation>
    <scope>NUCLEOTIDE SEQUENCE [LARGE SCALE GENOMIC DNA]</scope>
    <source>
        <strain evidence="10 11">ZW T0_25</strain>
    </source>
</reference>
<gene>
    <name evidence="10" type="ORF">RKE40_06880</name>
</gene>
<evidence type="ECO:0000313" key="10">
    <source>
        <dbReference type="EMBL" id="MDU0339596.1"/>
    </source>
</evidence>
<comment type="caution">
    <text evidence="10">The sequence shown here is derived from an EMBL/GenBank/DDBJ whole genome shotgun (WGS) entry which is preliminary data.</text>
</comment>
<organism evidence="10 11">
    <name type="scientific">Bosea rubneri</name>
    <dbReference type="NCBI Taxonomy" id="3075434"/>
    <lineage>
        <taxon>Bacteria</taxon>
        <taxon>Pseudomonadati</taxon>
        <taxon>Pseudomonadota</taxon>
        <taxon>Alphaproteobacteria</taxon>
        <taxon>Hyphomicrobiales</taxon>
        <taxon>Boseaceae</taxon>
        <taxon>Bosea</taxon>
    </lineage>
</organism>
<dbReference type="RefSeq" id="WP_316017495.1">
    <property type="nucleotide sequence ID" value="NZ_JAWDID010000007.1"/>
</dbReference>
<dbReference type="EMBL" id="JAWDID010000007">
    <property type="protein sequence ID" value="MDU0339596.1"/>
    <property type="molecule type" value="Genomic_DNA"/>
</dbReference>
<evidence type="ECO:0000256" key="5">
    <source>
        <dbReference type="ARBA" id="ARBA00022692"/>
    </source>
</evidence>
<protein>
    <submittedName>
        <fullName evidence="10">YeeE/YedE family protein</fullName>
    </submittedName>
</protein>
<feature type="transmembrane region" description="Helical" evidence="9">
    <location>
        <begin position="243"/>
        <end position="276"/>
    </location>
</feature>
<name>A0ABU3S4G2_9HYPH</name>
<keyword evidence="5 9" id="KW-0812">Transmembrane</keyword>
<feature type="transmembrane region" description="Helical" evidence="9">
    <location>
        <begin position="296"/>
        <end position="317"/>
    </location>
</feature>
<dbReference type="Proteomes" id="UP001254257">
    <property type="component" value="Unassembled WGS sequence"/>
</dbReference>
<sequence length="358" mass="37845">MTPLSPWAVTIVGVLVGAACGFTVRRARLCSFGAVEDFWIGGDTRRLRIFGLALAVALFGTQLMVWRGDLSPEFSTYVPSALAWFSILLGSTLFGIGMALVGTCSFGSLIRLGAGDLRSLIVMMVFGAVAYATLRGILAPLRIDVLEKVAVAVPGSVQGDLPSVLEWLGVGDLRLALGTLVPAFLIGAVLIDRRLRRSPRLLIAGLTLGLGVVLGWWATGVAIDEFALNPRTQSLTFVSPVGRALYAVLTTPVGLFDFGVGTIVGVVCGSFASALFDAEFRWEAFDDHYEMRRHLLGAVLMGGGGVLAGGCTIGQGISAGSMMALSWPLAIGGMMIGARLGIAFLMEGSIRNLFIFRR</sequence>
<dbReference type="InterPro" id="IPR007272">
    <property type="entry name" value="Sulf_transp_TsuA/YedE"/>
</dbReference>
<dbReference type="PANTHER" id="PTHR30574:SF1">
    <property type="entry name" value="SULPHUR TRANSPORT DOMAIN-CONTAINING PROTEIN"/>
    <property type="match status" value="1"/>
</dbReference>
<comment type="similarity">
    <text evidence="8">Belongs to the TsuA/YedE (TC 9.B.102) family.</text>
</comment>
<feature type="transmembrane region" description="Helical" evidence="9">
    <location>
        <begin position="81"/>
        <end position="107"/>
    </location>
</feature>
<keyword evidence="4" id="KW-0997">Cell inner membrane</keyword>
<evidence type="ECO:0000256" key="4">
    <source>
        <dbReference type="ARBA" id="ARBA00022519"/>
    </source>
</evidence>
<keyword evidence="3" id="KW-1003">Cell membrane</keyword>
<evidence type="ECO:0000256" key="9">
    <source>
        <dbReference type="SAM" id="Phobius"/>
    </source>
</evidence>
<evidence type="ECO:0000256" key="7">
    <source>
        <dbReference type="ARBA" id="ARBA00023136"/>
    </source>
</evidence>
<feature type="transmembrane region" description="Helical" evidence="9">
    <location>
        <begin position="47"/>
        <end position="66"/>
    </location>
</feature>
<keyword evidence="2" id="KW-0813">Transport</keyword>
<evidence type="ECO:0000256" key="1">
    <source>
        <dbReference type="ARBA" id="ARBA00004429"/>
    </source>
</evidence>
<keyword evidence="6 9" id="KW-1133">Transmembrane helix</keyword>
<feature type="transmembrane region" description="Helical" evidence="9">
    <location>
        <begin position="119"/>
        <end position="138"/>
    </location>
</feature>